<dbReference type="Proteomes" id="UP001652442">
    <property type="component" value="Unassembled WGS sequence"/>
</dbReference>
<comment type="caution">
    <text evidence="11">The sequence shown here is derived from an EMBL/GenBank/DDBJ whole genome shotgun (WGS) entry which is preliminary data.</text>
</comment>
<evidence type="ECO:0000313" key="11">
    <source>
        <dbReference type="EMBL" id="MCU6763609.1"/>
    </source>
</evidence>
<evidence type="ECO:0000256" key="8">
    <source>
        <dbReference type="ARBA" id="ARBA00023196"/>
    </source>
</evidence>
<dbReference type="Pfam" id="PF00231">
    <property type="entry name" value="ATP-synt"/>
    <property type="match status" value="1"/>
</dbReference>
<accession>A0ABT2TN10</accession>
<dbReference type="CDD" id="cd12151">
    <property type="entry name" value="F1-ATPase_gamma"/>
    <property type="match status" value="1"/>
</dbReference>
<keyword evidence="4 10" id="KW-0813">Transport</keyword>
<dbReference type="PANTHER" id="PTHR11693">
    <property type="entry name" value="ATP SYNTHASE GAMMA CHAIN"/>
    <property type="match status" value="1"/>
</dbReference>
<dbReference type="InterPro" id="IPR000131">
    <property type="entry name" value="ATP_synth_F1_gsu"/>
</dbReference>
<sequence length="298" mass="34359">MANAREIQTRMRSIQDTMKITNAMYMISSSKLKKARKMLEDTEPYFYTLQQAIRRIIRHVPDLDHPYFYHEKHGTKEEHKKKIGYIVITADKGMAGAYNHNVIKLAQQKLSGEAENMLMVMGQIGRQYFEKHGINIDENFRYTVQDPTIGRARIITSRLLEMYHHYELDEIQMIYTKMESAVSAEADIIQLLPLKVEKFQNLPVDYAHEVVEFVPSEHAVLDNIVPDYITGLIYGALVESYSSEHQSRMMAMEAATDSAKDMLRELDIAYNRARQAAITQEITEVIGGARAQKAKKKH</sequence>
<dbReference type="PRINTS" id="PR00126">
    <property type="entry name" value="ATPASEGAMMA"/>
</dbReference>
<reference evidence="11 12" key="1">
    <citation type="journal article" date="2021" name="ISME Commun">
        <title>Automated analysis of genomic sequences facilitates high-throughput and comprehensive description of bacteria.</title>
        <authorList>
            <person name="Hitch T.C.A."/>
        </authorList>
    </citation>
    <scope>NUCLEOTIDE SEQUENCE [LARGE SCALE GENOMIC DNA]</scope>
    <source>
        <strain evidence="11 12">Sanger_109</strain>
    </source>
</reference>
<evidence type="ECO:0000256" key="10">
    <source>
        <dbReference type="HAMAP-Rule" id="MF_00815"/>
    </source>
</evidence>
<keyword evidence="7 10" id="KW-0472">Membrane</keyword>
<name>A0ABT2TN10_9FIRM</name>
<dbReference type="HAMAP" id="MF_00815">
    <property type="entry name" value="ATP_synth_gamma_bact"/>
    <property type="match status" value="1"/>
</dbReference>
<organism evidence="11 12">
    <name type="scientific">Brotonthovivens ammoniilytica</name>
    <dbReference type="NCBI Taxonomy" id="2981725"/>
    <lineage>
        <taxon>Bacteria</taxon>
        <taxon>Bacillati</taxon>
        <taxon>Bacillota</taxon>
        <taxon>Clostridia</taxon>
        <taxon>Lachnospirales</taxon>
        <taxon>Lachnospiraceae</taxon>
        <taxon>Brotonthovivens</taxon>
    </lineage>
</organism>
<evidence type="ECO:0000256" key="5">
    <source>
        <dbReference type="ARBA" id="ARBA00022781"/>
    </source>
</evidence>
<comment type="subcellular location">
    <subcellularLocation>
        <location evidence="10">Cell membrane</location>
        <topology evidence="10">Peripheral membrane protein</topology>
    </subcellularLocation>
    <subcellularLocation>
        <location evidence="2">Membrane</location>
        <topology evidence="2">Peripheral membrane protein</topology>
    </subcellularLocation>
</comment>
<dbReference type="SUPFAM" id="SSF52943">
    <property type="entry name" value="ATP synthase (F1-ATPase), gamma subunit"/>
    <property type="match status" value="1"/>
</dbReference>
<comment type="subunit">
    <text evidence="10">F-type ATPases have 2 components, CF(1) - the catalytic core - and CF(0) - the membrane proton channel. CF(1) has five subunits: alpha(3), beta(3), gamma(1), delta(1), epsilon(1). CF(0) has three main subunits: a, b and c.</text>
</comment>
<keyword evidence="12" id="KW-1185">Reference proteome</keyword>
<dbReference type="RefSeq" id="WP_158426243.1">
    <property type="nucleotide sequence ID" value="NZ_JAOQJQ010000008.1"/>
</dbReference>
<dbReference type="EMBL" id="JAOQJQ010000008">
    <property type="protein sequence ID" value="MCU6763609.1"/>
    <property type="molecule type" value="Genomic_DNA"/>
</dbReference>
<keyword evidence="8 10" id="KW-0139">CF(1)</keyword>
<dbReference type="NCBIfam" id="TIGR01146">
    <property type="entry name" value="ATPsyn_F1gamma"/>
    <property type="match status" value="1"/>
</dbReference>
<evidence type="ECO:0000256" key="1">
    <source>
        <dbReference type="ARBA" id="ARBA00003456"/>
    </source>
</evidence>
<dbReference type="PROSITE" id="PS00153">
    <property type="entry name" value="ATPASE_GAMMA"/>
    <property type="match status" value="1"/>
</dbReference>
<dbReference type="Gene3D" id="1.10.287.80">
    <property type="entry name" value="ATP synthase, gamma subunit, helix hairpin domain"/>
    <property type="match status" value="1"/>
</dbReference>
<comment type="function">
    <text evidence="1 10">Produces ATP from ADP in the presence of a proton gradient across the membrane. The gamma chain is believed to be important in regulating ATPase activity and the flow of protons through the CF(0) complex.</text>
</comment>
<dbReference type="Gene3D" id="3.40.1380.10">
    <property type="match status" value="1"/>
</dbReference>
<gene>
    <name evidence="10 11" type="primary">atpG</name>
    <name evidence="11" type="ORF">OCV88_14970</name>
</gene>
<evidence type="ECO:0000256" key="4">
    <source>
        <dbReference type="ARBA" id="ARBA00022448"/>
    </source>
</evidence>
<evidence type="ECO:0000256" key="2">
    <source>
        <dbReference type="ARBA" id="ARBA00004170"/>
    </source>
</evidence>
<keyword evidence="9 10" id="KW-0066">ATP synthesis</keyword>
<dbReference type="InterPro" id="IPR035968">
    <property type="entry name" value="ATP_synth_F1_ATPase_gsu"/>
</dbReference>
<proteinExistence type="inferred from homology"/>
<dbReference type="PANTHER" id="PTHR11693:SF22">
    <property type="entry name" value="ATP SYNTHASE SUBUNIT GAMMA, MITOCHONDRIAL"/>
    <property type="match status" value="1"/>
</dbReference>
<evidence type="ECO:0000313" key="12">
    <source>
        <dbReference type="Proteomes" id="UP001652442"/>
    </source>
</evidence>
<protein>
    <recommendedName>
        <fullName evidence="10">ATP synthase gamma chain</fullName>
    </recommendedName>
    <alternativeName>
        <fullName evidence="10">ATP synthase F1 sector gamma subunit</fullName>
    </alternativeName>
    <alternativeName>
        <fullName evidence="10">F-ATPase gamma subunit</fullName>
    </alternativeName>
</protein>
<comment type="similarity">
    <text evidence="3 10">Belongs to the ATPase gamma chain family.</text>
</comment>
<keyword evidence="5 10" id="KW-0375">Hydrogen ion transport</keyword>
<evidence type="ECO:0000256" key="7">
    <source>
        <dbReference type="ARBA" id="ARBA00023136"/>
    </source>
</evidence>
<evidence type="ECO:0000256" key="6">
    <source>
        <dbReference type="ARBA" id="ARBA00023065"/>
    </source>
</evidence>
<keyword evidence="10" id="KW-1003">Cell membrane</keyword>
<evidence type="ECO:0000256" key="9">
    <source>
        <dbReference type="ARBA" id="ARBA00023310"/>
    </source>
</evidence>
<evidence type="ECO:0000256" key="3">
    <source>
        <dbReference type="ARBA" id="ARBA00007681"/>
    </source>
</evidence>
<dbReference type="InterPro" id="IPR023632">
    <property type="entry name" value="ATP_synth_F1_gsu_CS"/>
</dbReference>
<keyword evidence="6 10" id="KW-0406">Ion transport</keyword>